<keyword evidence="9 14" id="KW-0067">ATP-binding</keyword>
<dbReference type="OrthoDB" id="4062651at2759"/>
<evidence type="ECO:0000256" key="16">
    <source>
        <dbReference type="SAM" id="Phobius"/>
    </source>
</evidence>
<feature type="binding site" evidence="14">
    <location>
        <position position="429"/>
    </location>
    <ligand>
        <name>ATP</name>
        <dbReference type="ChEBI" id="CHEBI:30616"/>
    </ligand>
</feature>
<feature type="compositionally biased region" description="Pro residues" evidence="15">
    <location>
        <begin position="37"/>
        <end position="172"/>
    </location>
</feature>
<evidence type="ECO:0000256" key="10">
    <source>
        <dbReference type="ARBA" id="ARBA00022989"/>
    </source>
</evidence>
<evidence type="ECO:0000256" key="1">
    <source>
        <dbReference type="ARBA" id="ARBA00004162"/>
    </source>
</evidence>
<feature type="compositionally biased region" description="Low complexity" evidence="15">
    <location>
        <begin position="340"/>
        <end position="350"/>
    </location>
</feature>
<evidence type="ECO:0000256" key="4">
    <source>
        <dbReference type="ARBA" id="ARBA00022527"/>
    </source>
</evidence>
<dbReference type="AlphaFoldDB" id="A0A3B6SBH4"/>
<dbReference type="PROSITE" id="PS00108">
    <property type="entry name" value="PROTEIN_KINASE_ST"/>
    <property type="match status" value="1"/>
</dbReference>
<dbReference type="SMART" id="SM00220">
    <property type="entry name" value="S_TKc"/>
    <property type="match status" value="1"/>
</dbReference>
<keyword evidence="7 14" id="KW-0547">Nucleotide-binding</keyword>
<dbReference type="GO" id="GO:0005886">
    <property type="term" value="C:plasma membrane"/>
    <property type="evidence" value="ECO:0007669"/>
    <property type="project" value="UniProtKB-SubCell"/>
</dbReference>
<dbReference type="InterPro" id="IPR011009">
    <property type="entry name" value="Kinase-like_dom_sf"/>
</dbReference>
<evidence type="ECO:0000313" key="19">
    <source>
        <dbReference type="Proteomes" id="UP000019116"/>
    </source>
</evidence>
<keyword evidence="19" id="KW-1185">Reference proteome</keyword>
<evidence type="ECO:0000256" key="3">
    <source>
        <dbReference type="ARBA" id="ARBA00022475"/>
    </source>
</evidence>
<evidence type="ECO:0000256" key="9">
    <source>
        <dbReference type="ARBA" id="ARBA00022840"/>
    </source>
</evidence>
<dbReference type="STRING" id="4565.A0A3B6SBH4"/>
<dbReference type="EnsemblPlants" id="TraesCS7B02G130400.2">
    <property type="protein sequence ID" value="TraesCS7B02G130400.2"/>
    <property type="gene ID" value="TraesCS7B02G130400"/>
</dbReference>
<protein>
    <recommendedName>
        <fullName evidence="2">non-specific serine/threonine protein kinase</fullName>
        <ecNumber evidence="2">2.7.11.1</ecNumber>
    </recommendedName>
</protein>
<gene>
    <name evidence="18" type="primary">LOC123159244</name>
</gene>
<evidence type="ECO:0000256" key="13">
    <source>
        <dbReference type="ARBA" id="ARBA00048679"/>
    </source>
</evidence>
<dbReference type="PROSITE" id="PS50011">
    <property type="entry name" value="PROTEIN_KINASE_DOM"/>
    <property type="match status" value="1"/>
</dbReference>
<dbReference type="Gene3D" id="1.10.510.10">
    <property type="entry name" value="Transferase(Phosphotransferase) domain 1"/>
    <property type="match status" value="1"/>
</dbReference>
<evidence type="ECO:0000256" key="2">
    <source>
        <dbReference type="ARBA" id="ARBA00012513"/>
    </source>
</evidence>
<comment type="subcellular location">
    <subcellularLocation>
        <location evidence="1">Cell membrane</location>
        <topology evidence="1">Single-pass membrane protein</topology>
    </subcellularLocation>
</comment>
<dbReference type="Gramene" id="TraesCS7B03G0354700.1">
    <property type="protein sequence ID" value="TraesCS7B03G0354700.1.CDS"/>
    <property type="gene ID" value="TraesCS7B03G0354700"/>
</dbReference>
<feature type="compositionally biased region" description="Low complexity" evidence="15">
    <location>
        <begin position="173"/>
        <end position="183"/>
    </location>
</feature>
<reference evidence="18" key="1">
    <citation type="submission" date="2018-08" db="EMBL/GenBank/DDBJ databases">
        <authorList>
            <person name="Rossello M."/>
        </authorList>
    </citation>
    <scope>NUCLEOTIDE SEQUENCE [LARGE SCALE GENOMIC DNA]</scope>
    <source>
        <strain evidence="18">cv. Chinese Spring</strain>
    </source>
</reference>
<proteinExistence type="predicted"/>
<name>A0A3B6SBH4_WHEAT</name>
<feature type="region of interest" description="Disordered" evidence="15">
    <location>
        <begin position="320"/>
        <end position="381"/>
    </location>
</feature>
<dbReference type="EC" id="2.7.11.1" evidence="2"/>
<feature type="compositionally biased region" description="Polar residues" evidence="15">
    <location>
        <begin position="358"/>
        <end position="368"/>
    </location>
</feature>
<evidence type="ECO:0000256" key="15">
    <source>
        <dbReference type="SAM" id="MobiDB-lite"/>
    </source>
</evidence>
<evidence type="ECO:0000256" key="8">
    <source>
        <dbReference type="ARBA" id="ARBA00022777"/>
    </source>
</evidence>
<feature type="compositionally biased region" description="Gly residues" evidence="15">
    <location>
        <begin position="8"/>
        <end position="18"/>
    </location>
</feature>
<organism evidence="18">
    <name type="scientific">Triticum aestivum</name>
    <name type="common">Wheat</name>
    <dbReference type="NCBI Taxonomy" id="4565"/>
    <lineage>
        <taxon>Eukaryota</taxon>
        <taxon>Viridiplantae</taxon>
        <taxon>Streptophyta</taxon>
        <taxon>Embryophyta</taxon>
        <taxon>Tracheophyta</taxon>
        <taxon>Spermatophyta</taxon>
        <taxon>Magnoliopsida</taxon>
        <taxon>Liliopsida</taxon>
        <taxon>Poales</taxon>
        <taxon>Poaceae</taxon>
        <taxon>BOP clade</taxon>
        <taxon>Pooideae</taxon>
        <taxon>Triticodae</taxon>
        <taxon>Triticeae</taxon>
        <taxon>Triticinae</taxon>
        <taxon>Triticum</taxon>
    </lineage>
</organism>
<dbReference type="Pfam" id="PF07714">
    <property type="entry name" value="PK_Tyr_Ser-Thr"/>
    <property type="match status" value="1"/>
</dbReference>
<dbReference type="InterPro" id="IPR047117">
    <property type="entry name" value="PERK1-13-like"/>
</dbReference>
<dbReference type="PANTHER" id="PTHR47982:SF61">
    <property type="entry name" value="NON-SPECIFIC SERINE_THREONINE PROTEIN KINASE"/>
    <property type="match status" value="1"/>
</dbReference>
<evidence type="ECO:0000256" key="6">
    <source>
        <dbReference type="ARBA" id="ARBA00022692"/>
    </source>
</evidence>
<keyword evidence="6 16" id="KW-0812">Transmembrane</keyword>
<dbReference type="Proteomes" id="UP000019116">
    <property type="component" value="Chromosome 7B"/>
</dbReference>
<evidence type="ECO:0000256" key="14">
    <source>
        <dbReference type="PROSITE-ProRule" id="PRU10141"/>
    </source>
</evidence>
<comment type="catalytic activity">
    <reaction evidence="12">
        <text>L-threonyl-[protein] + ATP = O-phospho-L-threonyl-[protein] + ADP + H(+)</text>
        <dbReference type="Rhea" id="RHEA:46608"/>
        <dbReference type="Rhea" id="RHEA-COMP:11060"/>
        <dbReference type="Rhea" id="RHEA-COMP:11605"/>
        <dbReference type="ChEBI" id="CHEBI:15378"/>
        <dbReference type="ChEBI" id="CHEBI:30013"/>
        <dbReference type="ChEBI" id="CHEBI:30616"/>
        <dbReference type="ChEBI" id="CHEBI:61977"/>
        <dbReference type="ChEBI" id="CHEBI:456216"/>
        <dbReference type="EC" id="2.7.11.1"/>
    </reaction>
</comment>
<reference evidence="18" key="2">
    <citation type="submission" date="2018-10" db="UniProtKB">
        <authorList>
            <consortium name="EnsemblPlants"/>
        </authorList>
    </citation>
    <scope>IDENTIFICATION</scope>
</reference>
<dbReference type="SMR" id="A0A3B6SBH4"/>
<keyword evidence="8" id="KW-0418">Kinase</keyword>
<dbReference type="FunFam" id="3.30.200.20:FF:000212">
    <property type="entry name" value="Proline-rich receptor-like protein kinase PERK8"/>
    <property type="match status" value="1"/>
</dbReference>
<dbReference type="InterPro" id="IPR017441">
    <property type="entry name" value="Protein_kinase_ATP_BS"/>
</dbReference>
<keyword evidence="4" id="KW-0723">Serine/threonine-protein kinase</keyword>
<feature type="domain" description="Protein kinase" evidence="17">
    <location>
        <begin position="401"/>
        <end position="680"/>
    </location>
</feature>
<dbReference type="PROSITE" id="PS00107">
    <property type="entry name" value="PROTEIN_KINASE_ATP"/>
    <property type="match status" value="1"/>
</dbReference>
<evidence type="ECO:0000313" key="18">
    <source>
        <dbReference type="EnsemblPlants" id="TraesCS7B02G130400.2"/>
    </source>
</evidence>
<evidence type="ECO:0000259" key="17">
    <source>
        <dbReference type="PROSITE" id="PS50011"/>
    </source>
</evidence>
<dbReference type="Gene3D" id="3.30.200.20">
    <property type="entry name" value="Phosphorylase Kinase, domain 1"/>
    <property type="match status" value="1"/>
</dbReference>
<dbReference type="InterPro" id="IPR008271">
    <property type="entry name" value="Ser/Thr_kinase_AS"/>
</dbReference>
<evidence type="ECO:0000256" key="7">
    <source>
        <dbReference type="ARBA" id="ARBA00022741"/>
    </source>
</evidence>
<dbReference type="InterPro" id="IPR001245">
    <property type="entry name" value="Ser-Thr/Tyr_kinase_cat_dom"/>
</dbReference>
<accession>A0A3B6SBH4</accession>
<keyword evidence="3" id="KW-1003">Cell membrane</keyword>
<dbReference type="InterPro" id="IPR000719">
    <property type="entry name" value="Prot_kinase_dom"/>
</dbReference>
<keyword evidence="5" id="KW-0808">Transferase</keyword>
<keyword evidence="11 16" id="KW-0472">Membrane</keyword>
<dbReference type="Gramene" id="TraesCS7B02G130400.2">
    <property type="protein sequence ID" value="TraesCS7B02G130400.2"/>
    <property type="gene ID" value="TraesCS7B02G130400"/>
</dbReference>
<dbReference type="CDD" id="cd14066">
    <property type="entry name" value="STKc_IRAK"/>
    <property type="match status" value="1"/>
</dbReference>
<keyword evidence="10 16" id="KW-1133">Transmembrane helix</keyword>
<evidence type="ECO:0000256" key="12">
    <source>
        <dbReference type="ARBA" id="ARBA00047899"/>
    </source>
</evidence>
<comment type="catalytic activity">
    <reaction evidence="13">
        <text>L-seryl-[protein] + ATP = O-phospho-L-seryl-[protein] + ADP + H(+)</text>
        <dbReference type="Rhea" id="RHEA:17989"/>
        <dbReference type="Rhea" id="RHEA-COMP:9863"/>
        <dbReference type="Rhea" id="RHEA-COMP:11604"/>
        <dbReference type="ChEBI" id="CHEBI:15378"/>
        <dbReference type="ChEBI" id="CHEBI:29999"/>
        <dbReference type="ChEBI" id="CHEBI:30616"/>
        <dbReference type="ChEBI" id="CHEBI:83421"/>
        <dbReference type="ChEBI" id="CHEBI:456216"/>
        <dbReference type="EC" id="2.7.11.1"/>
    </reaction>
</comment>
<dbReference type="GO" id="GO:0005524">
    <property type="term" value="F:ATP binding"/>
    <property type="evidence" value="ECO:0007669"/>
    <property type="project" value="UniProtKB-UniRule"/>
</dbReference>
<sequence>MRTLLQAKGGGRGPGGGAAEAADEAADAVDTVTGTITPPPSSTDDSPPPPTPDSSSDPPPSPSSSSSPPPPSPSAPSDPPPSPSSPPPSQPLAPPPSPAASSPPPPEALPPPPPVASPPPPPDALPPPPPSPVSAAPPPADTAAPPPPDNAPPPPDNAAAPPTSPTQAPPPSQSQAKPPSSKASPPPAAEEPTASPVVNATPPPKQSAVDYAPPPSARTSSSATAHSPPASAVTPPTADRSVTAPAPPSTGGGMSSGATAGVAVVAVIAFLCFAGVFVCLTKRRKRKYSDQYYPGFAAPPYTPQHMSGEAPFLRVPSAPGSGNFSQPGMSAMMSQSYGNQQQQQQYQYQQQPPPPQFASANYSSTMGSQGPARSVATSGDLSVGNSKSFSFDELYEITGGFSRDKLLGEGGFGCVFKGTLGDGREVAVKQLKGGGGQGEREFQAEVEIISRVHHRHLVSLVGYCISEDHRLLVYDFVANDTMHHNLHGRGRPVMDWPTRVKIAAGSARGLAYLHEDCHPRIIHRDIKSSNILLDDNFEAQVADFGLARLAENDVTHVSTRVMGTFGYLAPEYASTGKLTEKSDVFSFGVVLLELITGRKPVDSSRPLGDESLVEWSRPLLNRAIDEQEFEELVDPRLDGNYDDVEMFRVIEAAAACIRHSAARRPKMGQVRAGEEEEPSIGPGNVSPLLTASSWAVLQVVRILDSLTLNDVDLTNGVQPGKSQMFNAANTADIRQFQRMAFGSQEFTSSEYAQSKASLSGRRDL</sequence>
<dbReference type="SUPFAM" id="SSF56112">
    <property type="entry name" value="Protein kinase-like (PK-like)"/>
    <property type="match status" value="1"/>
</dbReference>
<dbReference type="GO" id="GO:0004674">
    <property type="term" value="F:protein serine/threonine kinase activity"/>
    <property type="evidence" value="ECO:0007669"/>
    <property type="project" value="UniProtKB-KW"/>
</dbReference>
<evidence type="ECO:0000256" key="5">
    <source>
        <dbReference type="ARBA" id="ARBA00022679"/>
    </source>
</evidence>
<feature type="transmembrane region" description="Helical" evidence="16">
    <location>
        <begin position="258"/>
        <end position="280"/>
    </location>
</feature>
<dbReference type="PANTHER" id="PTHR47982">
    <property type="entry name" value="PROLINE-RICH RECEPTOR-LIKE PROTEIN KINASE PERK4"/>
    <property type="match status" value="1"/>
</dbReference>
<feature type="compositionally biased region" description="Polar residues" evidence="15">
    <location>
        <begin position="320"/>
        <end position="339"/>
    </location>
</feature>
<feature type="compositionally biased region" description="Low complexity" evidence="15">
    <location>
        <begin position="217"/>
        <end position="244"/>
    </location>
</feature>
<dbReference type="FunFam" id="1.10.510.10:FF:000173">
    <property type="entry name" value="proline-rich receptor-like protein kinase PERK8"/>
    <property type="match status" value="1"/>
</dbReference>
<feature type="region of interest" description="Disordered" evidence="15">
    <location>
        <begin position="1"/>
        <end position="256"/>
    </location>
</feature>
<evidence type="ECO:0000256" key="11">
    <source>
        <dbReference type="ARBA" id="ARBA00023136"/>
    </source>
</evidence>